<protein>
    <recommendedName>
        <fullName evidence="18">Thiol:disulfide interchange protein DsbD</fullName>
        <ecNumber evidence="18">1.8.1.8</ecNumber>
    </recommendedName>
    <alternativeName>
        <fullName evidence="18">Protein-disulfide reductase</fullName>
        <shortName evidence="18">Disulfide reductase</shortName>
    </alternativeName>
</protein>
<feature type="transmembrane region" description="Helical" evidence="18">
    <location>
        <begin position="347"/>
        <end position="368"/>
    </location>
</feature>
<dbReference type="InterPro" id="IPR036929">
    <property type="entry name" value="DsbDN_sf"/>
</dbReference>
<evidence type="ECO:0000313" key="20">
    <source>
        <dbReference type="EMBL" id="AKJ96090.1"/>
    </source>
</evidence>
<organism evidence="20 21">
    <name type="scientific">Thioalkalivibrio versutus</name>
    <dbReference type="NCBI Taxonomy" id="106634"/>
    <lineage>
        <taxon>Bacteria</taxon>
        <taxon>Pseudomonadati</taxon>
        <taxon>Pseudomonadota</taxon>
        <taxon>Gammaproteobacteria</taxon>
        <taxon>Chromatiales</taxon>
        <taxon>Ectothiorhodospiraceae</taxon>
        <taxon>Thioalkalivibrio</taxon>
    </lineage>
</organism>
<feature type="transmembrane region" description="Helical" evidence="18">
    <location>
        <begin position="570"/>
        <end position="587"/>
    </location>
</feature>
<feature type="chain" id="PRO_5015010264" description="Thiol:disulfide interchange protein DsbD" evidence="18">
    <location>
        <begin position="27"/>
        <end position="772"/>
    </location>
</feature>
<keyword evidence="3 18" id="KW-0813">Transport</keyword>
<dbReference type="KEGG" id="tvr:TVD_12320"/>
<keyword evidence="7 18" id="KW-0732">Signal</keyword>
<dbReference type="InterPro" id="IPR035671">
    <property type="entry name" value="DsbD_gamma"/>
</dbReference>
<evidence type="ECO:0000313" key="21">
    <source>
        <dbReference type="Proteomes" id="UP000064201"/>
    </source>
</evidence>
<feature type="disulfide bond" description="Redox-active" evidence="18">
    <location>
        <begin position="284"/>
        <end position="290"/>
    </location>
</feature>
<evidence type="ECO:0000256" key="13">
    <source>
        <dbReference type="ARBA" id="ARBA00023136"/>
    </source>
</evidence>
<dbReference type="EMBL" id="CP011367">
    <property type="protein sequence ID" value="AKJ96090.1"/>
    <property type="molecule type" value="Genomic_DNA"/>
</dbReference>
<accession>A0A0G3G4B8</accession>
<evidence type="ECO:0000256" key="18">
    <source>
        <dbReference type="HAMAP-Rule" id="MF_00399"/>
    </source>
</evidence>
<feature type="region of interest" description="Disordered" evidence="19">
    <location>
        <begin position="146"/>
        <end position="173"/>
    </location>
</feature>
<evidence type="ECO:0000256" key="1">
    <source>
        <dbReference type="ARBA" id="ARBA00004429"/>
    </source>
</evidence>
<evidence type="ECO:0000256" key="8">
    <source>
        <dbReference type="ARBA" id="ARBA00022748"/>
    </source>
</evidence>
<keyword evidence="11 18" id="KW-0560">Oxidoreductase</keyword>
<dbReference type="GO" id="GO:0009055">
    <property type="term" value="F:electron transfer activity"/>
    <property type="evidence" value="ECO:0007669"/>
    <property type="project" value="UniProtKB-UniRule"/>
</dbReference>
<evidence type="ECO:0000256" key="14">
    <source>
        <dbReference type="ARBA" id="ARBA00023157"/>
    </source>
</evidence>
<dbReference type="GO" id="GO:0017004">
    <property type="term" value="P:cytochrome complex assembly"/>
    <property type="evidence" value="ECO:0007669"/>
    <property type="project" value="UniProtKB-UniRule"/>
</dbReference>
<dbReference type="SUPFAM" id="SSF52833">
    <property type="entry name" value="Thioredoxin-like"/>
    <property type="match status" value="1"/>
</dbReference>
<evidence type="ECO:0000256" key="3">
    <source>
        <dbReference type="ARBA" id="ARBA00022448"/>
    </source>
</evidence>
<keyword evidence="8 18" id="KW-0201">Cytochrome c-type biogenesis</keyword>
<dbReference type="OrthoDB" id="9811036at2"/>
<dbReference type="PROSITE" id="PS51352">
    <property type="entry name" value="THIOREDOXIN_2"/>
    <property type="match status" value="1"/>
</dbReference>
<keyword evidence="6 18" id="KW-0812">Transmembrane</keyword>
<evidence type="ECO:0000256" key="2">
    <source>
        <dbReference type="ARBA" id="ARBA00007241"/>
    </source>
</evidence>
<sequence precursor="true">MHLMNPRTWLATLLVALLLAPGLTHALFEDDLLDPDDAFALSAEAIDADTVRLTWDIADEYYMYREQFDFTPESDGLELGEAEIPDGEVSEDEFFGRVETYRGQVQVELPIKAADSTSIELTARSQGCADLGVCYPPHFQTVSIELPGLPSGNGETRADEDAGEERSALGDLGSLSGDLGAADDLLEPEKAFAASLEAISQNAAILRFDIAEGYYLYREQLDVRIAEGDGIELGPVNPPDGELQEDEFFGESQVYRGQVEILVPVLRDADDVSDITLAIDYQGCADAGVCYPPLTQEVSVSFAADLAAEADTDALPETGDGAAEDDEAAAPVTQQDRIAAQLADGQIWLVALAFFGFGLLLTFTPCVFPMIPILSNIIIGQKNLTTRKAFLISLVFVLAMALTYTIAGVFAGLAGANLQAAFQNPWIIGTFVAIFIALAMSMFGFYELQMPAGVQSKLSQISNKQEGGTYAGAGIMGFLSALIVGPCVTAPLIGALLYISHTGDAVLGGIALFALSMGMGAPLLVIGTSAGRLLPKAGPWMDTIKAVFGVGLLAIGIWLLERVIPGEVAMFLWAILLIVTAVYMGALRTLPDNVSGWYSLWKGLGVVILIYGVLLMLGAATGGKDIFRPLATFNQPAVTATGEQSGPTEMAFTYVDSLEDVEREVARARENGQPVFLDFYADWCVDCVRLDRTTFQDPRVIRAMGDVHLLKADVTDNTSEHRDLMRQFNLFGPPAMIFYDRDGNELRNYRNVGYLNADRFLAHVESAIGVTP</sequence>
<dbReference type="Proteomes" id="UP000064201">
    <property type="component" value="Chromosome"/>
</dbReference>
<evidence type="ECO:0000256" key="9">
    <source>
        <dbReference type="ARBA" id="ARBA00022982"/>
    </source>
</evidence>
<dbReference type="InterPro" id="IPR003834">
    <property type="entry name" value="Cyt_c_assmbl_TM_dom"/>
</dbReference>
<gene>
    <name evidence="18" type="primary">dsbD</name>
    <name evidence="20" type="ORF">TVD_12320</name>
</gene>
<dbReference type="STRING" id="106634.TVD_12320"/>
<comment type="similarity">
    <text evidence="2 18">Belongs to the thioredoxin family. DsbD subfamily.</text>
</comment>
<dbReference type="AlphaFoldDB" id="A0A0G3G4B8"/>
<feature type="transmembrane region" description="Helical" evidence="18">
    <location>
        <begin position="426"/>
        <end position="448"/>
    </location>
</feature>
<evidence type="ECO:0000256" key="4">
    <source>
        <dbReference type="ARBA" id="ARBA00022475"/>
    </source>
</evidence>
<evidence type="ECO:0000256" key="16">
    <source>
        <dbReference type="ARBA" id="ARBA00047388"/>
    </source>
</evidence>
<feature type="compositionally biased region" description="Basic and acidic residues" evidence="19">
    <location>
        <begin position="156"/>
        <end position="168"/>
    </location>
</feature>
<dbReference type="Pfam" id="PF13899">
    <property type="entry name" value="Thioredoxin_7"/>
    <property type="match status" value="1"/>
</dbReference>
<evidence type="ECO:0000256" key="12">
    <source>
        <dbReference type="ARBA" id="ARBA00023027"/>
    </source>
</evidence>
<dbReference type="SUPFAM" id="SSF74863">
    <property type="entry name" value="Thiol:disulfide interchange protein DsbD, N-terminal domain (DsbD-alpha)"/>
    <property type="match status" value="2"/>
</dbReference>
<dbReference type="InterPro" id="IPR013766">
    <property type="entry name" value="Thioredoxin_domain"/>
</dbReference>
<dbReference type="Gene3D" id="3.40.30.10">
    <property type="entry name" value="Glutaredoxin"/>
    <property type="match status" value="1"/>
</dbReference>
<dbReference type="GO" id="GO:0047134">
    <property type="term" value="F:protein-disulfide reductase [NAD(P)H] activity"/>
    <property type="evidence" value="ECO:0007669"/>
    <property type="project" value="UniProtKB-UniRule"/>
</dbReference>
<keyword evidence="21" id="KW-1185">Reference proteome</keyword>
<keyword evidence="5 18" id="KW-0997">Cell inner membrane</keyword>
<dbReference type="PANTHER" id="PTHR32234:SF0">
    <property type="entry name" value="THIOL:DISULFIDE INTERCHANGE PROTEIN DSBD"/>
    <property type="match status" value="1"/>
</dbReference>
<dbReference type="GO" id="GO:0045454">
    <property type="term" value="P:cell redox homeostasis"/>
    <property type="evidence" value="ECO:0007669"/>
    <property type="project" value="TreeGrafter"/>
</dbReference>
<dbReference type="NCBIfam" id="NF001419">
    <property type="entry name" value="PRK00293.1"/>
    <property type="match status" value="1"/>
</dbReference>
<dbReference type="HAMAP" id="MF_00399">
    <property type="entry name" value="DbsD"/>
    <property type="match status" value="1"/>
</dbReference>
<evidence type="ECO:0000256" key="17">
    <source>
        <dbReference type="ARBA" id="ARBA00047804"/>
    </source>
</evidence>
<comment type="function">
    <text evidence="18">Required to facilitate the formation of correct disulfide bonds in some periplasmic proteins and for the assembly of the periplasmic c-type cytochromes. Acts by transferring electrons from cytoplasmic thioredoxin to the periplasm. This transfer involves a cascade of disulfide bond formation and reduction steps.</text>
</comment>
<dbReference type="InterPro" id="IPR036249">
    <property type="entry name" value="Thioredoxin-like_sf"/>
</dbReference>
<feature type="transmembrane region" description="Helical" evidence="18">
    <location>
        <begin position="546"/>
        <end position="564"/>
    </location>
</feature>
<evidence type="ECO:0000256" key="7">
    <source>
        <dbReference type="ARBA" id="ARBA00022729"/>
    </source>
</evidence>
<dbReference type="PATRIC" id="fig|106634.4.peg.2511"/>
<reference evidence="20 21" key="1">
    <citation type="submission" date="2015-04" db="EMBL/GenBank/DDBJ databases">
        <title>Complete Sequence for the Genome of the Thioalkalivibrio versutus D301.</title>
        <authorList>
            <person name="Mu T."/>
            <person name="Zhou J."/>
            <person name="Xu X."/>
        </authorList>
    </citation>
    <scope>NUCLEOTIDE SEQUENCE [LARGE SCALE GENOMIC DNA]</scope>
    <source>
        <strain evidence="20 21">D301</strain>
    </source>
</reference>
<dbReference type="GO" id="GO:0005886">
    <property type="term" value="C:plasma membrane"/>
    <property type="evidence" value="ECO:0007669"/>
    <property type="project" value="UniProtKB-SubCell"/>
</dbReference>
<keyword evidence="13 18" id="KW-0472">Membrane</keyword>
<evidence type="ECO:0000256" key="11">
    <source>
        <dbReference type="ARBA" id="ARBA00023002"/>
    </source>
</evidence>
<comment type="caution">
    <text evidence="18">Lacks conserved residue(s) required for the propagation of feature annotation.</text>
</comment>
<feature type="signal peptide" evidence="18">
    <location>
        <begin position="1"/>
        <end position="26"/>
    </location>
</feature>
<dbReference type="InterPro" id="IPR028250">
    <property type="entry name" value="DsbDN"/>
</dbReference>
<keyword evidence="4 18" id="KW-1003">Cell membrane</keyword>
<dbReference type="Pfam" id="PF02683">
    <property type="entry name" value="DsbD_TM"/>
    <property type="match status" value="1"/>
</dbReference>
<evidence type="ECO:0000256" key="5">
    <source>
        <dbReference type="ARBA" id="ARBA00022519"/>
    </source>
</evidence>
<evidence type="ECO:0000256" key="10">
    <source>
        <dbReference type="ARBA" id="ARBA00022989"/>
    </source>
</evidence>
<evidence type="ECO:0000256" key="19">
    <source>
        <dbReference type="SAM" id="MobiDB-lite"/>
    </source>
</evidence>
<proteinExistence type="inferred from homology"/>
<dbReference type="RefSeq" id="WP_018168986.1">
    <property type="nucleotide sequence ID" value="NZ_CP011367.1"/>
</dbReference>
<evidence type="ECO:0000256" key="6">
    <source>
        <dbReference type="ARBA" id="ARBA00022692"/>
    </source>
</evidence>
<keyword evidence="9 18" id="KW-0249">Electron transport</keyword>
<feature type="transmembrane region" description="Helical" evidence="18">
    <location>
        <begin position="469"/>
        <end position="499"/>
    </location>
</feature>
<feature type="transmembrane region" description="Helical" evidence="18">
    <location>
        <begin position="389"/>
        <end position="414"/>
    </location>
</feature>
<name>A0A0G3G4B8_9GAMM</name>
<dbReference type="CDD" id="cd02953">
    <property type="entry name" value="DsbDgamma"/>
    <property type="match status" value="1"/>
</dbReference>
<keyword evidence="14 18" id="KW-1015">Disulfide bond</keyword>
<comment type="subcellular location">
    <subcellularLocation>
        <location evidence="1 18">Cell inner membrane</location>
        <topology evidence="1 18">Multi-pass membrane protein</topology>
    </subcellularLocation>
</comment>
<feature type="disulfide bond" description="Redox-active" evidence="18">
    <location>
        <begin position="684"/>
        <end position="687"/>
    </location>
</feature>
<comment type="catalytic activity">
    <reaction evidence="16 18">
        <text>[protein]-dithiol + NAD(+) = [protein]-disulfide + NADH + H(+)</text>
        <dbReference type="Rhea" id="RHEA:18749"/>
        <dbReference type="Rhea" id="RHEA-COMP:10593"/>
        <dbReference type="Rhea" id="RHEA-COMP:10594"/>
        <dbReference type="ChEBI" id="CHEBI:15378"/>
        <dbReference type="ChEBI" id="CHEBI:29950"/>
        <dbReference type="ChEBI" id="CHEBI:50058"/>
        <dbReference type="ChEBI" id="CHEBI:57540"/>
        <dbReference type="ChEBI" id="CHEBI:57945"/>
        <dbReference type="EC" id="1.8.1.8"/>
    </reaction>
</comment>
<dbReference type="PANTHER" id="PTHR32234">
    <property type="entry name" value="THIOL:DISULFIDE INTERCHANGE PROTEIN DSBD"/>
    <property type="match status" value="1"/>
</dbReference>
<keyword evidence="12 18" id="KW-0520">NAD</keyword>
<dbReference type="Gene3D" id="2.60.40.1250">
    <property type="entry name" value="Thiol:disulfide interchange protein DsbD, N-terminal domain"/>
    <property type="match status" value="2"/>
</dbReference>
<feature type="transmembrane region" description="Helical" evidence="18">
    <location>
        <begin position="599"/>
        <end position="620"/>
    </location>
</feature>
<dbReference type="EC" id="1.8.1.8" evidence="18"/>
<feature type="transmembrane region" description="Helical" evidence="18">
    <location>
        <begin position="505"/>
        <end position="526"/>
    </location>
</feature>
<keyword evidence="10 18" id="KW-1133">Transmembrane helix</keyword>
<dbReference type="Pfam" id="PF11412">
    <property type="entry name" value="DsbD_N"/>
    <property type="match status" value="2"/>
</dbReference>
<dbReference type="InterPro" id="IPR022910">
    <property type="entry name" value="Thiol_diS_interchange_DbsD"/>
</dbReference>
<keyword evidence="15 18" id="KW-0676">Redox-active center</keyword>
<evidence type="ECO:0000256" key="15">
    <source>
        <dbReference type="ARBA" id="ARBA00023284"/>
    </source>
</evidence>
<comment type="catalytic activity">
    <reaction evidence="17 18">
        <text>[protein]-dithiol + NADP(+) = [protein]-disulfide + NADPH + H(+)</text>
        <dbReference type="Rhea" id="RHEA:18753"/>
        <dbReference type="Rhea" id="RHEA-COMP:10593"/>
        <dbReference type="Rhea" id="RHEA-COMP:10594"/>
        <dbReference type="ChEBI" id="CHEBI:15378"/>
        <dbReference type="ChEBI" id="CHEBI:29950"/>
        <dbReference type="ChEBI" id="CHEBI:50058"/>
        <dbReference type="ChEBI" id="CHEBI:57783"/>
        <dbReference type="ChEBI" id="CHEBI:58349"/>
        <dbReference type="EC" id="1.8.1.8"/>
    </reaction>
</comment>